<reference evidence="2 3" key="1">
    <citation type="journal article" date="2019" name="Fungal Biol. Biotechnol.">
        <title>Draft genome sequence of fastidious pathogen Ceratobasidium theobromae, which causes vascular-streak dieback in Theobroma cacao.</title>
        <authorList>
            <person name="Ali S.S."/>
            <person name="Asman A."/>
            <person name="Shao J."/>
            <person name="Firmansyah A.P."/>
            <person name="Susilo A.W."/>
            <person name="Rosmana A."/>
            <person name="McMahon P."/>
            <person name="Junaid M."/>
            <person name="Guest D."/>
            <person name="Kheng T.Y."/>
            <person name="Meinhardt L.W."/>
            <person name="Bailey B.A."/>
        </authorList>
    </citation>
    <scope>NUCLEOTIDE SEQUENCE [LARGE SCALE GENOMIC DNA]</scope>
    <source>
        <strain evidence="2 3">CT2</strain>
    </source>
</reference>
<feature type="region of interest" description="Disordered" evidence="1">
    <location>
        <begin position="20"/>
        <end position="62"/>
    </location>
</feature>
<evidence type="ECO:0000256" key="1">
    <source>
        <dbReference type="SAM" id="MobiDB-lite"/>
    </source>
</evidence>
<dbReference type="EMBL" id="SSOP01001117">
    <property type="protein sequence ID" value="KAB5587419.1"/>
    <property type="molecule type" value="Genomic_DNA"/>
</dbReference>
<name>A0A5N5Q6J1_9AGAM</name>
<evidence type="ECO:0000313" key="3">
    <source>
        <dbReference type="Proteomes" id="UP000383932"/>
    </source>
</evidence>
<dbReference type="Proteomes" id="UP000383932">
    <property type="component" value="Unassembled WGS sequence"/>
</dbReference>
<sequence length="80" mass="9204">MFTTHQHGDKLMWRHTNMTRRQHNDTTMHQRNTPTQRCGAANRCPLPAPSLPHTPPPLPPTIRRHDIAATARRIDHVTTT</sequence>
<accession>A0A5N5Q6J1</accession>
<evidence type="ECO:0000313" key="2">
    <source>
        <dbReference type="EMBL" id="KAB5587419.1"/>
    </source>
</evidence>
<gene>
    <name evidence="2" type="ORF">CTheo_9143</name>
</gene>
<comment type="caution">
    <text evidence="2">The sequence shown here is derived from an EMBL/GenBank/DDBJ whole genome shotgun (WGS) entry which is preliminary data.</text>
</comment>
<protein>
    <submittedName>
        <fullName evidence="2">Uncharacterized protein</fullName>
    </submittedName>
</protein>
<organism evidence="2 3">
    <name type="scientific">Ceratobasidium theobromae</name>
    <dbReference type="NCBI Taxonomy" id="1582974"/>
    <lineage>
        <taxon>Eukaryota</taxon>
        <taxon>Fungi</taxon>
        <taxon>Dikarya</taxon>
        <taxon>Basidiomycota</taxon>
        <taxon>Agaricomycotina</taxon>
        <taxon>Agaricomycetes</taxon>
        <taxon>Cantharellales</taxon>
        <taxon>Ceratobasidiaceae</taxon>
        <taxon>Ceratobasidium</taxon>
    </lineage>
</organism>
<proteinExistence type="predicted"/>
<feature type="compositionally biased region" description="Pro residues" evidence="1">
    <location>
        <begin position="46"/>
        <end position="60"/>
    </location>
</feature>
<keyword evidence="3" id="KW-1185">Reference proteome</keyword>
<dbReference type="AlphaFoldDB" id="A0A5N5Q6J1"/>